<organism evidence="2 3">
    <name type="scientific">Achromobacter mucicolens</name>
    <dbReference type="NCBI Taxonomy" id="1389922"/>
    <lineage>
        <taxon>Bacteria</taxon>
        <taxon>Pseudomonadati</taxon>
        <taxon>Pseudomonadota</taxon>
        <taxon>Betaproteobacteria</taxon>
        <taxon>Burkholderiales</taxon>
        <taxon>Alcaligenaceae</taxon>
        <taxon>Achromobacter</taxon>
    </lineage>
</organism>
<evidence type="ECO:0000256" key="1">
    <source>
        <dbReference type="SAM" id="Phobius"/>
    </source>
</evidence>
<dbReference type="EMBL" id="CADIKR010000001">
    <property type="protein sequence ID" value="CAB3824413.1"/>
    <property type="molecule type" value="Genomic_DNA"/>
</dbReference>
<keyword evidence="1" id="KW-0812">Transmembrane</keyword>
<comment type="caution">
    <text evidence="2">The sequence shown here is derived from an EMBL/GenBank/DDBJ whole genome shotgun (WGS) entry which is preliminary data.</text>
</comment>
<protein>
    <submittedName>
        <fullName evidence="2">Uncharacterized protein</fullName>
    </submittedName>
</protein>
<keyword evidence="1" id="KW-0472">Membrane</keyword>
<keyword evidence="1" id="KW-1133">Transmembrane helix</keyword>
<gene>
    <name evidence="2" type="ORF">LMG3415_00578</name>
</gene>
<evidence type="ECO:0000313" key="3">
    <source>
        <dbReference type="Proteomes" id="UP000507140"/>
    </source>
</evidence>
<keyword evidence="3" id="KW-1185">Reference proteome</keyword>
<evidence type="ECO:0000313" key="2">
    <source>
        <dbReference type="EMBL" id="CAB3824413.1"/>
    </source>
</evidence>
<accession>A0ABM8L7M7</accession>
<reference evidence="2 3" key="1">
    <citation type="submission" date="2020-04" db="EMBL/GenBank/DDBJ databases">
        <authorList>
            <person name="De Canck E."/>
        </authorList>
    </citation>
    <scope>NUCLEOTIDE SEQUENCE [LARGE SCALE GENOMIC DNA]</scope>
    <source>
        <strain evidence="2 3">LMG 3415</strain>
    </source>
</reference>
<dbReference type="Proteomes" id="UP000507140">
    <property type="component" value="Unassembled WGS sequence"/>
</dbReference>
<proteinExistence type="predicted"/>
<feature type="transmembrane region" description="Helical" evidence="1">
    <location>
        <begin position="6"/>
        <end position="23"/>
    </location>
</feature>
<sequence length="30" mass="3345">MAIVVWPIVVMIAGHFAYKYLVAGKDAPRK</sequence>
<name>A0ABM8L7M7_9BURK</name>